<keyword evidence="1" id="KW-1133">Transmembrane helix</keyword>
<evidence type="ECO:0000313" key="2">
    <source>
        <dbReference type="EMBL" id="JAP16891.1"/>
    </source>
</evidence>
<protein>
    <submittedName>
        <fullName evidence="2">Putative ovule protein</fullName>
    </submittedName>
</protein>
<organism evidence="2">
    <name type="scientific">Solanum chacoense</name>
    <name type="common">Chaco potato</name>
    <dbReference type="NCBI Taxonomy" id="4108"/>
    <lineage>
        <taxon>Eukaryota</taxon>
        <taxon>Viridiplantae</taxon>
        <taxon>Streptophyta</taxon>
        <taxon>Embryophyta</taxon>
        <taxon>Tracheophyta</taxon>
        <taxon>Spermatophyta</taxon>
        <taxon>Magnoliopsida</taxon>
        <taxon>eudicotyledons</taxon>
        <taxon>Gunneridae</taxon>
        <taxon>Pentapetalae</taxon>
        <taxon>asterids</taxon>
        <taxon>lamiids</taxon>
        <taxon>Solanales</taxon>
        <taxon>Solanaceae</taxon>
        <taxon>Solanoideae</taxon>
        <taxon>Solaneae</taxon>
        <taxon>Solanum</taxon>
    </lineage>
</organism>
<accession>A0A0V0HBR5</accession>
<sequence length="60" mass="6831">MDCSVMGFLLLGLGFYTRVVLRSFLFLGLTFCTYYIAYLASHSLSTHGIHLSYRMILEST</sequence>
<feature type="transmembrane region" description="Helical" evidence="1">
    <location>
        <begin position="20"/>
        <end position="40"/>
    </location>
</feature>
<dbReference type="AlphaFoldDB" id="A0A0V0HBR5"/>
<reference evidence="2" key="1">
    <citation type="submission" date="2015-12" db="EMBL/GenBank/DDBJ databases">
        <title>Gene expression during late stages of embryo sac development: a critical building block for successful pollen-pistil interactions.</title>
        <authorList>
            <person name="Liu Y."/>
            <person name="Joly V."/>
            <person name="Sabar M."/>
            <person name="Matton D.P."/>
        </authorList>
    </citation>
    <scope>NUCLEOTIDE SEQUENCE</scope>
</reference>
<keyword evidence="1" id="KW-0812">Transmembrane</keyword>
<name>A0A0V0HBR5_SOLCH</name>
<proteinExistence type="predicted"/>
<evidence type="ECO:0000256" key="1">
    <source>
        <dbReference type="SAM" id="Phobius"/>
    </source>
</evidence>
<keyword evidence="1" id="KW-0472">Membrane</keyword>
<dbReference type="EMBL" id="GEDG01023239">
    <property type="protein sequence ID" value="JAP16891.1"/>
    <property type="molecule type" value="Transcribed_RNA"/>
</dbReference>